<dbReference type="KEGG" id="msm:MSMEG_0950"/>
<keyword evidence="2" id="KW-1185">Reference proteome</keyword>
<evidence type="ECO:0000313" key="1">
    <source>
        <dbReference type="EMBL" id="ABK70008.1"/>
    </source>
</evidence>
<reference evidence="1 2" key="1">
    <citation type="submission" date="2006-10" db="EMBL/GenBank/DDBJ databases">
        <authorList>
            <person name="Fleischmann R.D."/>
            <person name="Dodson R.J."/>
            <person name="Haft D.H."/>
            <person name="Merkel J.S."/>
            <person name="Nelson W.C."/>
            <person name="Fraser C.M."/>
        </authorList>
    </citation>
    <scope>NUCLEOTIDE SEQUENCE [LARGE SCALE GENOMIC DNA]</scope>
    <source>
        <strain evidence="2">ATCC 700084 / mc(2)155</strain>
    </source>
</reference>
<protein>
    <submittedName>
        <fullName evidence="1">Uncharacterized protein</fullName>
    </submittedName>
</protein>
<organism evidence="1 2">
    <name type="scientific">Mycolicibacterium smegmatis (strain ATCC 700084 / mc(2)155)</name>
    <name type="common">Mycobacterium smegmatis</name>
    <dbReference type="NCBI Taxonomy" id="246196"/>
    <lineage>
        <taxon>Bacteria</taxon>
        <taxon>Bacillati</taxon>
        <taxon>Actinomycetota</taxon>
        <taxon>Actinomycetes</taxon>
        <taxon>Mycobacteriales</taxon>
        <taxon>Mycobacteriaceae</taxon>
        <taxon>Mycolicibacterium</taxon>
    </lineage>
</organism>
<dbReference type="AlphaFoldDB" id="A0QR15"/>
<proteinExistence type="predicted"/>
<dbReference type="Proteomes" id="UP000000757">
    <property type="component" value="Chromosome"/>
</dbReference>
<gene>
    <name evidence="1" type="ordered locus">MSMEG_0950</name>
</gene>
<dbReference type="EMBL" id="CP000480">
    <property type="protein sequence ID" value="ABK70008.1"/>
    <property type="molecule type" value="Genomic_DNA"/>
</dbReference>
<accession>A0QR15</accession>
<evidence type="ECO:0000313" key="2">
    <source>
        <dbReference type="Proteomes" id="UP000000757"/>
    </source>
</evidence>
<name>A0QR15_MYCS2</name>
<sequence>MAEITPQLRRVDLPVAVFGPVQQHHRQQVAVLCAQAVVALGGERVDVGGHQREPELVTKHRELLGRAGAQMASGPCQQRHGVPCGGSWLRALHPASIPLGLLRVRNR</sequence>
<dbReference type="STRING" id="246196.MSMEG_0950"/>